<comment type="similarity">
    <text evidence="1">Belongs to the ros/MucR family.</text>
</comment>
<dbReference type="GO" id="GO:0003677">
    <property type="term" value="F:DNA binding"/>
    <property type="evidence" value="ECO:0007669"/>
    <property type="project" value="InterPro"/>
</dbReference>
<dbReference type="InterPro" id="IPR041920">
    <property type="entry name" value="ROS/MUCR_sf"/>
</dbReference>
<dbReference type="RefSeq" id="WP_137425023.1">
    <property type="nucleotide sequence ID" value="NZ_CP040098.1"/>
</dbReference>
<dbReference type="AlphaFoldDB" id="A0A4P8L4A9"/>
<feature type="region of interest" description="Disordered" evidence="2">
    <location>
        <begin position="130"/>
        <end position="156"/>
    </location>
</feature>
<name>A0A4P8L4A9_9BACT</name>
<dbReference type="InterPro" id="IPR008807">
    <property type="entry name" value="ROS_MUCR"/>
</dbReference>
<feature type="region of interest" description="Disordered" evidence="2">
    <location>
        <begin position="53"/>
        <end position="76"/>
    </location>
</feature>
<dbReference type="GO" id="GO:0006355">
    <property type="term" value="P:regulation of DNA-templated transcription"/>
    <property type="evidence" value="ECO:0007669"/>
    <property type="project" value="InterPro"/>
</dbReference>
<evidence type="ECO:0000313" key="3">
    <source>
        <dbReference type="EMBL" id="QCQ22739.1"/>
    </source>
</evidence>
<evidence type="ECO:0000256" key="2">
    <source>
        <dbReference type="SAM" id="MobiDB-lite"/>
    </source>
</evidence>
<keyword evidence="4" id="KW-1185">Reference proteome</keyword>
<dbReference type="GO" id="GO:0008270">
    <property type="term" value="F:zinc ion binding"/>
    <property type="evidence" value="ECO:0007669"/>
    <property type="project" value="InterPro"/>
</dbReference>
<dbReference type="Proteomes" id="UP000298602">
    <property type="component" value="Chromosome"/>
</dbReference>
<protein>
    <submittedName>
        <fullName evidence="3">MucR family transcriptional regulator</fullName>
    </submittedName>
</protein>
<reference evidence="3 4" key="1">
    <citation type="submission" date="2019-05" db="EMBL/GenBank/DDBJ databases">
        <title>The Complete Genome Sequence of the n-alkane-degrading Desulfoglaeba alkanexedens ALDC reveals multiple alkylsuccinate synthase gene clusters.</title>
        <authorList>
            <person name="Callaghan A.V."/>
            <person name="Davidova I.A."/>
            <person name="Duncan K.E."/>
            <person name="Morris B."/>
            <person name="McInerney M.J."/>
        </authorList>
    </citation>
    <scope>NUCLEOTIDE SEQUENCE [LARGE SCALE GENOMIC DNA]</scope>
    <source>
        <strain evidence="3 4">ALDC</strain>
    </source>
</reference>
<gene>
    <name evidence="3" type="ORF">FDQ92_11480</name>
</gene>
<reference evidence="3 4" key="2">
    <citation type="submission" date="2019-05" db="EMBL/GenBank/DDBJ databases">
        <authorList>
            <person name="Suflita J.M."/>
            <person name="Marks C.R."/>
        </authorList>
    </citation>
    <scope>NUCLEOTIDE SEQUENCE [LARGE SCALE GENOMIC DNA]</scope>
    <source>
        <strain evidence="3 4">ALDC</strain>
    </source>
</reference>
<proteinExistence type="inferred from homology"/>
<dbReference type="EMBL" id="CP040098">
    <property type="protein sequence ID" value="QCQ22739.1"/>
    <property type="molecule type" value="Genomic_DNA"/>
</dbReference>
<organism evidence="3 4">
    <name type="scientific">Desulfoglaeba alkanexedens ALDC</name>
    <dbReference type="NCBI Taxonomy" id="980445"/>
    <lineage>
        <taxon>Bacteria</taxon>
        <taxon>Pseudomonadati</taxon>
        <taxon>Thermodesulfobacteriota</taxon>
        <taxon>Syntrophobacteria</taxon>
        <taxon>Syntrophobacterales</taxon>
        <taxon>Syntrophobacteraceae</taxon>
        <taxon>Desulfoglaeba</taxon>
    </lineage>
</organism>
<evidence type="ECO:0000313" key="4">
    <source>
        <dbReference type="Proteomes" id="UP000298602"/>
    </source>
</evidence>
<accession>A0A4P8L4A9</accession>
<dbReference type="Pfam" id="PF05443">
    <property type="entry name" value="ROS_MUCR"/>
    <property type="match status" value="1"/>
</dbReference>
<dbReference type="OrthoDB" id="9809693at2"/>
<feature type="compositionally biased region" description="Basic and acidic residues" evidence="2">
    <location>
        <begin position="131"/>
        <end position="156"/>
    </location>
</feature>
<dbReference type="Gene3D" id="1.10.10.1550">
    <property type="entry name" value="ROS/MUCR transcriptional regulator protein"/>
    <property type="match status" value="1"/>
</dbReference>
<sequence>MSKKLFELCAELVMAQASGRSMTTEEMEEALLKTFSTLQKIQKAEDMGVPASIQIPEVREERPAAEAVPKAAMDPKSSIQEDRVICLECGSQFRQLTANHLKSHGLTPREYKKKWGFRLKDSLAAKSLTRARSEAAKERGIPDKLREFLESRKHGH</sequence>
<dbReference type="KEGG" id="dax:FDQ92_11480"/>
<evidence type="ECO:0000256" key="1">
    <source>
        <dbReference type="ARBA" id="ARBA00007031"/>
    </source>
</evidence>